<dbReference type="EMBL" id="KV417520">
    <property type="protein sequence ID" value="KZP25462.1"/>
    <property type="molecule type" value="Genomic_DNA"/>
</dbReference>
<dbReference type="AlphaFoldDB" id="A0A166NX84"/>
<reference evidence="1 2" key="1">
    <citation type="journal article" date="2016" name="Mol. Biol. Evol.">
        <title>Comparative Genomics of Early-Diverging Mushroom-Forming Fungi Provides Insights into the Origins of Lignocellulose Decay Capabilities.</title>
        <authorList>
            <person name="Nagy L.G."/>
            <person name="Riley R."/>
            <person name="Tritt A."/>
            <person name="Adam C."/>
            <person name="Daum C."/>
            <person name="Floudas D."/>
            <person name="Sun H."/>
            <person name="Yadav J.S."/>
            <person name="Pangilinan J."/>
            <person name="Larsson K.H."/>
            <person name="Matsuura K."/>
            <person name="Barry K."/>
            <person name="Labutti K."/>
            <person name="Kuo R."/>
            <person name="Ohm R.A."/>
            <person name="Bhattacharya S.S."/>
            <person name="Shirouzu T."/>
            <person name="Yoshinaga Y."/>
            <person name="Martin F.M."/>
            <person name="Grigoriev I.V."/>
            <person name="Hibbett D.S."/>
        </authorList>
    </citation>
    <scope>NUCLEOTIDE SEQUENCE [LARGE SCALE GENOMIC DNA]</scope>
    <source>
        <strain evidence="1 2">CBS 109695</strain>
    </source>
</reference>
<dbReference type="Proteomes" id="UP000076532">
    <property type="component" value="Unassembled WGS sequence"/>
</dbReference>
<evidence type="ECO:0000313" key="1">
    <source>
        <dbReference type="EMBL" id="KZP25462.1"/>
    </source>
</evidence>
<sequence>MQLQDTELTLLMPINLLDVMAVTEGNMPRVLEDSELSVAEQLTPHHTTRESTKALTAVDTESVLLPPVQPPPLPSTDKMVRSMVGQTRLPRRRLSNVTACLESSIQEGTTLMALVNTLTSKLDKLEIWTGGDEERELSVQRMEFMLEDSGKKATSKELLTEE</sequence>
<organism evidence="1 2">
    <name type="scientific">Athelia psychrophila</name>
    <dbReference type="NCBI Taxonomy" id="1759441"/>
    <lineage>
        <taxon>Eukaryota</taxon>
        <taxon>Fungi</taxon>
        <taxon>Dikarya</taxon>
        <taxon>Basidiomycota</taxon>
        <taxon>Agaricomycotina</taxon>
        <taxon>Agaricomycetes</taxon>
        <taxon>Agaricomycetidae</taxon>
        <taxon>Atheliales</taxon>
        <taxon>Atheliaceae</taxon>
        <taxon>Athelia</taxon>
    </lineage>
</organism>
<proteinExistence type="predicted"/>
<protein>
    <submittedName>
        <fullName evidence="1">Uncharacterized protein</fullName>
    </submittedName>
</protein>
<keyword evidence="2" id="KW-1185">Reference proteome</keyword>
<evidence type="ECO:0000313" key="2">
    <source>
        <dbReference type="Proteomes" id="UP000076532"/>
    </source>
</evidence>
<name>A0A166NX84_9AGAM</name>
<accession>A0A166NX84</accession>
<gene>
    <name evidence="1" type="ORF">FIBSPDRAFT_950174</name>
</gene>